<gene>
    <name evidence="1" type="ORF">R70211_06881</name>
</gene>
<dbReference type="RefSeq" id="WP_201139448.1">
    <property type="nucleotide sequence ID" value="NZ_CAJNAS010000030.1"/>
</dbReference>
<evidence type="ECO:0000313" key="2">
    <source>
        <dbReference type="Proteomes" id="UP000675121"/>
    </source>
</evidence>
<dbReference type="AlphaFoldDB" id="A0A9N8N777"/>
<reference evidence="1" key="1">
    <citation type="submission" date="2021-02" db="EMBL/GenBank/DDBJ databases">
        <authorList>
            <person name="Vanwijnsberghe S."/>
        </authorList>
    </citation>
    <scope>NUCLEOTIDE SEQUENCE</scope>
    <source>
        <strain evidence="1">R-70211</strain>
    </source>
</reference>
<comment type="caution">
    <text evidence="1">The sequence shown here is derived from an EMBL/GenBank/DDBJ whole genome shotgun (WGS) entry which is preliminary data.</text>
</comment>
<dbReference type="EMBL" id="CAJNAS010000030">
    <property type="protein sequence ID" value="CAE6960042.1"/>
    <property type="molecule type" value="Genomic_DNA"/>
</dbReference>
<proteinExistence type="predicted"/>
<organism evidence="1 2">
    <name type="scientific">Paraburkholderia domus</name>
    <dbReference type="NCBI Taxonomy" id="2793075"/>
    <lineage>
        <taxon>Bacteria</taxon>
        <taxon>Pseudomonadati</taxon>
        <taxon>Pseudomonadota</taxon>
        <taxon>Betaproteobacteria</taxon>
        <taxon>Burkholderiales</taxon>
        <taxon>Burkholderiaceae</taxon>
        <taxon>Paraburkholderia</taxon>
    </lineage>
</organism>
<name>A0A9N8N777_9BURK</name>
<sequence length="109" mass="12008">MALRRSFDTVVLAELRQIPASKALGRLAIVAKADPSYTPLKNTGSRRWHVRTTRGEFEIITTGVQWYDTRARTGGGGAIDLAMHILGLSFVGAVRRLRDEVPPDGTDYP</sequence>
<dbReference type="Proteomes" id="UP000675121">
    <property type="component" value="Unassembled WGS sequence"/>
</dbReference>
<dbReference type="SUPFAM" id="SSF57783">
    <property type="entry name" value="Zinc beta-ribbon"/>
    <property type="match status" value="1"/>
</dbReference>
<protein>
    <submittedName>
        <fullName evidence="1">Uncharacterized protein</fullName>
    </submittedName>
</protein>
<accession>A0A9N8N777</accession>
<evidence type="ECO:0000313" key="1">
    <source>
        <dbReference type="EMBL" id="CAE6960042.1"/>
    </source>
</evidence>
<keyword evidence="2" id="KW-1185">Reference proteome</keyword>